<dbReference type="PANTHER" id="PTHR35176">
    <property type="entry name" value="HEME OXYGENASE HI_0854-RELATED"/>
    <property type="match status" value="1"/>
</dbReference>
<dbReference type="Pfam" id="PF01243">
    <property type="entry name" value="PNPOx_N"/>
    <property type="match status" value="1"/>
</dbReference>
<dbReference type="InterPro" id="IPR012349">
    <property type="entry name" value="Split_barrel_FMN-bd"/>
</dbReference>
<dbReference type="Gene3D" id="2.30.110.10">
    <property type="entry name" value="Electron Transport, Fmn-binding Protein, Chain A"/>
    <property type="match status" value="1"/>
</dbReference>
<dbReference type="SUPFAM" id="SSF50475">
    <property type="entry name" value="FMN-binding split barrel"/>
    <property type="match status" value="1"/>
</dbReference>
<evidence type="ECO:0000313" key="3">
    <source>
        <dbReference type="EMBL" id="MBC9711242.1"/>
    </source>
</evidence>
<keyword evidence="4" id="KW-1185">Reference proteome</keyword>
<dbReference type="InterPro" id="IPR011576">
    <property type="entry name" value="Pyridox_Oxase_N"/>
</dbReference>
<dbReference type="Proteomes" id="UP000642284">
    <property type="component" value="Unassembled WGS sequence"/>
</dbReference>
<evidence type="ECO:0000313" key="4">
    <source>
        <dbReference type="Proteomes" id="UP000642284"/>
    </source>
</evidence>
<organism evidence="3 4">
    <name type="scientific">Streptomyces polyasparticus</name>
    <dbReference type="NCBI Taxonomy" id="2767826"/>
    <lineage>
        <taxon>Bacteria</taxon>
        <taxon>Bacillati</taxon>
        <taxon>Actinomycetota</taxon>
        <taxon>Actinomycetes</taxon>
        <taxon>Kitasatosporales</taxon>
        <taxon>Streptomycetaceae</taxon>
        <taxon>Streptomyces</taxon>
    </lineage>
</organism>
<protein>
    <submittedName>
        <fullName evidence="3">Pyridoxamine 5'-phosphate oxidase family protein</fullName>
    </submittedName>
</protein>
<feature type="domain" description="Pyridoxamine 5'-phosphate oxidase N-terminal" evidence="2">
    <location>
        <begin position="40"/>
        <end position="122"/>
    </location>
</feature>
<dbReference type="EMBL" id="JACTVJ010000001">
    <property type="protein sequence ID" value="MBC9711242.1"/>
    <property type="molecule type" value="Genomic_DNA"/>
</dbReference>
<evidence type="ECO:0000259" key="2">
    <source>
        <dbReference type="Pfam" id="PF01243"/>
    </source>
</evidence>
<dbReference type="PANTHER" id="PTHR35176:SF4">
    <property type="entry name" value="PYRIDOXAMINE 5'-PHOSPHATE OXIDASE-RELATED FMN-BINDING"/>
    <property type="match status" value="1"/>
</dbReference>
<keyword evidence="1" id="KW-0560">Oxidoreductase</keyword>
<reference evidence="3 4" key="1">
    <citation type="submission" date="2020-08" db="EMBL/GenBank/DDBJ databases">
        <title>Genemic of Streptomyces polyaspartic.</title>
        <authorList>
            <person name="Liu W."/>
        </authorList>
    </citation>
    <scope>NUCLEOTIDE SEQUENCE [LARGE SCALE GENOMIC DNA]</scope>
    <source>
        <strain evidence="3 4">TRM66268-LWL</strain>
    </source>
</reference>
<gene>
    <name evidence="3" type="ORF">H9Y04_01485</name>
</gene>
<comment type="caution">
    <text evidence="3">The sequence shown here is derived from an EMBL/GenBank/DDBJ whole genome shotgun (WGS) entry which is preliminary data.</text>
</comment>
<evidence type="ECO:0000256" key="1">
    <source>
        <dbReference type="ARBA" id="ARBA00023002"/>
    </source>
</evidence>
<proteinExistence type="predicted"/>
<accession>A0ABR7S8F4</accession>
<dbReference type="RefSeq" id="WP_187811741.1">
    <property type="nucleotide sequence ID" value="NZ_JACTVJ010000001.1"/>
</dbReference>
<sequence>MDPLPPPQAAAPLMYGAPAPPGELLPWEWAESRLVAAQHYWIATTRPDGTPHSRPVWGVWLADGFWFSTGSLAVRNLAAQPALTVHLEDGRAAVIVEGLARPVTDGADLERMCEVYSAKYSYPVSPCPEGITDGDGNAGPAYLVRPAKVFGWDADMHAPTRWTFAS</sequence>
<dbReference type="InterPro" id="IPR052019">
    <property type="entry name" value="F420H2_bilvrd_red/Heme_oxyg"/>
</dbReference>
<name>A0ABR7S8F4_9ACTN</name>